<evidence type="ECO:0000313" key="2">
    <source>
        <dbReference type="Proteomes" id="UP000649617"/>
    </source>
</evidence>
<organism evidence="1 2">
    <name type="scientific">Symbiodinium pilosum</name>
    <name type="common">Dinoflagellate</name>
    <dbReference type="NCBI Taxonomy" id="2952"/>
    <lineage>
        <taxon>Eukaryota</taxon>
        <taxon>Sar</taxon>
        <taxon>Alveolata</taxon>
        <taxon>Dinophyceae</taxon>
        <taxon>Suessiales</taxon>
        <taxon>Symbiodiniaceae</taxon>
        <taxon>Symbiodinium</taxon>
    </lineage>
</organism>
<dbReference type="OrthoDB" id="434097at2759"/>
<keyword evidence="2" id="KW-1185">Reference proteome</keyword>
<gene>
    <name evidence="1" type="ORF">SPIL2461_LOCUS9239</name>
</gene>
<sequence length="195" mass="21310">MVSPPQTPLKLGAFQLVTQRFGAFLAASVADMAMCLCCTSTGWEEVFCNADIRGAARVLWHICEDAEAPAFPPAARGSRSYAEMLLEAQNLQLVRNLDDFELELEGADAQDPLLTENYSFTSLVQRCVARRAFENAGLQLLCEAVGLSFQALPEGAEEEALKHATEEEKRAITALGLTCTHLAEDVRASKRSRES</sequence>
<protein>
    <submittedName>
        <fullName evidence="1">Uncharacterized protein</fullName>
    </submittedName>
</protein>
<name>A0A812Q1C6_SYMPI</name>
<evidence type="ECO:0000313" key="1">
    <source>
        <dbReference type="EMBL" id="CAE7379452.1"/>
    </source>
</evidence>
<proteinExistence type="predicted"/>
<comment type="caution">
    <text evidence="1">The sequence shown here is derived from an EMBL/GenBank/DDBJ whole genome shotgun (WGS) entry which is preliminary data.</text>
</comment>
<dbReference type="AlphaFoldDB" id="A0A812Q1C6"/>
<accession>A0A812Q1C6</accession>
<dbReference type="EMBL" id="CAJNIZ010015936">
    <property type="protein sequence ID" value="CAE7379452.1"/>
    <property type="molecule type" value="Genomic_DNA"/>
</dbReference>
<dbReference type="Proteomes" id="UP000649617">
    <property type="component" value="Unassembled WGS sequence"/>
</dbReference>
<reference evidence="1" key="1">
    <citation type="submission" date="2021-02" db="EMBL/GenBank/DDBJ databases">
        <authorList>
            <person name="Dougan E. K."/>
            <person name="Rhodes N."/>
            <person name="Thang M."/>
            <person name="Chan C."/>
        </authorList>
    </citation>
    <scope>NUCLEOTIDE SEQUENCE</scope>
</reference>